<dbReference type="GeneID" id="38782082"/>
<feature type="compositionally biased region" description="Polar residues" evidence="1">
    <location>
        <begin position="1"/>
        <end position="13"/>
    </location>
</feature>
<name>A0A401GSH1_9APHY</name>
<feature type="compositionally biased region" description="Basic and acidic residues" evidence="1">
    <location>
        <begin position="52"/>
        <end position="75"/>
    </location>
</feature>
<evidence type="ECO:0000313" key="3">
    <source>
        <dbReference type="Proteomes" id="UP000287166"/>
    </source>
</evidence>
<reference evidence="2 3" key="1">
    <citation type="journal article" date="2018" name="Sci. Rep.">
        <title>Genome sequence of the cauliflower mushroom Sparassis crispa (Hanabiratake) and its association with beneficial usage.</title>
        <authorList>
            <person name="Kiyama R."/>
            <person name="Furutani Y."/>
            <person name="Kawaguchi K."/>
            <person name="Nakanishi T."/>
        </authorList>
    </citation>
    <scope>NUCLEOTIDE SEQUENCE [LARGE SCALE GENOMIC DNA]</scope>
</reference>
<organism evidence="2 3">
    <name type="scientific">Sparassis crispa</name>
    <dbReference type="NCBI Taxonomy" id="139825"/>
    <lineage>
        <taxon>Eukaryota</taxon>
        <taxon>Fungi</taxon>
        <taxon>Dikarya</taxon>
        <taxon>Basidiomycota</taxon>
        <taxon>Agaricomycotina</taxon>
        <taxon>Agaricomycetes</taxon>
        <taxon>Polyporales</taxon>
        <taxon>Sparassidaceae</taxon>
        <taxon>Sparassis</taxon>
    </lineage>
</organism>
<dbReference type="Proteomes" id="UP000287166">
    <property type="component" value="Unassembled WGS sequence"/>
</dbReference>
<dbReference type="InParanoid" id="A0A401GSH1"/>
<dbReference type="EMBL" id="BFAD01000007">
    <property type="protein sequence ID" value="GBE85165.1"/>
    <property type="molecule type" value="Genomic_DNA"/>
</dbReference>
<dbReference type="Gene3D" id="3.80.10.10">
    <property type="entry name" value="Ribonuclease Inhibitor"/>
    <property type="match status" value="1"/>
</dbReference>
<dbReference type="AlphaFoldDB" id="A0A401GSH1"/>
<dbReference type="OrthoDB" id="3071324at2759"/>
<evidence type="ECO:0000256" key="1">
    <source>
        <dbReference type="SAM" id="MobiDB-lite"/>
    </source>
</evidence>
<proteinExistence type="predicted"/>
<feature type="region of interest" description="Disordered" evidence="1">
    <location>
        <begin position="1"/>
        <end position="29"/>
    </location>
</feature>
<protein>
    <recommendedName>
        <fullName evidence="4">F-box domain-containing protein</fullName>
    </recommendedName>
</protein>
<sequence length="553" mass="62257">MGSNYSTLRSGSPSILGKRSTLDDALDAPPAKRLMSERCGFVEDAQVLSKRRHEEDDSQRHKKLKEDDSNSQTDKRIVVHATHRPVNSKHVFPFLMLPVELGNIILHILANDRDTLYTLSLVSGLLRVYVLPLYLKAAGFIDSSNNVGPVITYEHTRPIIVWRGMQGLPTPPSMWIRIIANAAMAKHQLYGLVGFFISSRTQLAISNIVIELHNARLSLATCKFLQTVASSGVSHLCLKSRLSSDLRAIESPEDIPVVNSGLFYPRLQKMQVKSAVFFSAEYISWTVHTLNSAALTALDLQLNNRGSPSWRLILPHLHMEHLETLYIDGVLPINTIFRFLLHHPSIRELRIGRFTRPGFLPYAARPPNMDHLEVLAGSHDYIIPLLAWGLPALQRLAVIPDHSSAIGLFLDSELRGVINSARRCTRLQELDIALPCGYIAQPESDSFFIVDDPQHLRTERGLSNVRTITIHATWDADEFTLSSTHLSVLNSLPGWLDLFPSVRHLHIVEGRSVKLDANRRAQVTQLYRACPYLEDISMYAGDRHLAECWKREI</sequence>
<evidence type="ECO:0000313" key="2">
    <source>
        <dbReference type="EMBL" id="GBE85165.1"/>
    </source>
</evidence>
<evidence type="ECO:0008006" key="4">
    <source>
        <dbReference type="Google" id="ProtNLM"/>
    </source>
</evidence>
<gene>
    <name evidence="2" type="ORF">SCP_0703510</name>
</gene>
<dbReference type="SUPFAM" id="SSF52047">
    <property type="entry name" value="RNI-like"/>
    <property type="match status" value="1"/>
</dbReference>
<keyword evidence="3" id="KW-1185">Reference proteome</keyword>
<dbReference type="InterPro" id="IPR032675">
    <property type="entry name" value="LRR_dom_sf"/>
</dbReference>
<dbReference type="RefSeq" id="XP_027616078.1">
    <property type="nucleotide sequence ID" value="XM_027760277.1"/>
</dbReference>
<feature type="region of interest" description="Disordered" evidence="1">
    <location>
        <begin position="50"/>
        <end position="75"/>
    </location>
</feature>
<accession>A0A401GSH1</accession>
<comment type="caution">
    <text evidence="2">The sequence shown here is derived from an EMBL/GenBank/DDBJ whole genome shotgun (WGS) entry which is preliminary data.</text>
</comment>